<dbReference type="Proteomes" id="UP000069940">
    <property type="component" value="Unassembled WGS sequence"/>
</dbReference>
<evidence type="ECO:0000256" key="1">
    <source>
        <dbReference type="ARBA" id="ARBA00004123"/>
    </source>
</evidence>
<dbReference type="Gene3D" id="3.30.420.10">
    <property type="entry name" value="Ribonuclease H-like superfamily/Ribonuclease H"/>
    <property type="match status" value="1"/>
</dbReference>
<name>A0ABM1ZLS7_AEDAL</name>
<keyword evidence="3" id="KW-0539">Nucleus</keyword>
<sequence length="531" mass="61095">MDQERKIRKKFEMKRRRVVLSIKEKAKIIEDFEKGLSTTEIKIKYKIPDSTAYDLKKNQHNLKEEIARYQIPYEKRKTLKKAKYPLLDNALYLWFLQKRERHIPVSQDMLAIQAKKLFTEIYGEGTFQGSRGYTRKFIQRHSIRFLKITGEKLSNDLAGIDAYVEQFAAIVRKNALSAAQIFNADESGLYYKCTPDSTFVANNEPSAPGRKGNKERLTFMPCSNADGSFKLPLMMIGKSKRPRALKNIDVLPVYYASSKNAWMTRVLFRDWFFEEFVPKVTAYLQSANLPLRAVLVLDNCSAHCSIDELRTPDGAFSTIFLPPNTTAVLQPMDQNIIQMVKANYRHKLMREILGRPGEFHDNLKKINIKDVIFWVAEAWEEVPAASIAKSWKLLYTEPEFDDEDDVPLSIIQQRLATIKEKMAEREGETIEDENAEFDTMTDAEIVNAVINPDVLFYEGGSTSDTVCDENGDTSTENAMQDEEHEQITDQSALNSLDNVITWAEENRLSLEKQFFLRDLRGTILDKIVNSK</sequence>
<organism evidence="6 7">
    <name type="scientific">Aedes albopictus</name>
    <name type="common">Asian tiger mosquito</name>
    <name type="synonym">Stegomyia albopicta</name>
    <dbReference type="NCBI Taxonomy" id="7160"/>
    <lineage>
        <taxon>Eukaryota</taxon>
        <taxon>Metazoa</taxon>
        <taxon>Ecdysozoa</taxon>
        <taxon>Arthropoda</taxon>
        <taxon>Hexapoda</taxon>
        <taxon>Insecta</taxon>
        <taxon>Pterygota</taxon>
        <taxon>Neoptera</taxon>
        <taxon>Endopterygota</taxon>
        <taxon>Diptera</taxon>
        <taxon>Nematocera</taxon>
        <taxon>Culicoidea</taxon>
        <taxon>Culicidae</taxon>
        <taxon>Culicinae</taxon>
        <taxon>Aedini</taxon>
        <taxon>Aedes</taxon>
        <taxon>Stegomyia</taxon>
    </lineage>
</organism>
<evidence type="ECO:0000313" key="7">
    <source>
        <dbReference type="Proteomes" id="UP000069940"/>
    </source>
</evidence>
<evidence type="ECO:0000259" key="5">
    <source>
        <dbReference type="PROSITE" id="PS51253"/>
    </source>
</evidence>
<evidence type="ECO:0000256" key="3">
    <source>
        <dbReference type="ARBA" id="ARBA00023242"/>
    </source>
</evidence>
<dbReference type="EnsemblMetazoa" id="AALFPA23_019708.R29020">
    <property type="protein sequence ID" value="AALFPA23_019708.P29020"/>
    <property type="gene ID" value="AALFPA23_019708"/>
</dbReference>
<dbReference type="InterPro" id="IPR004875">
    <property type="entry name" value="DDE_SF_endonuclease_dom"/>
</dbReference>
<keyword evidence="2" id="KW-0238">DNA-binding</keyword>
<dbReference type="Pfam" id="PF03221">
    <property type="entry name" value="HTH_Tnp_Tc5"/>
    <property type="match status" value="1"/>
</dbReference>
<dbReference type="InterPro" id="IPR007889">
    <property type="entry name" value="HTH_Psq"/>
</dbReference>
<evidence type="ECO:0000256" key="4">
    <source>
        <dbReference type="SAM" id="MobiDB-lite"/>
    </source>
</evidence>
<dbReference type="Pfam" id="PF03184">
    <property type="entry name" value="DDE_1"/>
    <property type="match status" value="1"/>
</dbReference>
<dbReference type="SMART" id="SM00674">
    <property type="entry name" value="CENPB"/>
    <property type="match status" value="1"/>
</dbReference>
<reference evidence="6" key="2">
    <citation type="submission" date="2025-05" db="UniProtKB">
        <authorList>
            <consortium name="EnsemblMetazoa"/>
        </authorList>
    </citation>
    <scope>IDENTIFICATION</scope>
    <source>
        <strain evidence="6">Foshan</strain>
    </source>
</reference>
<dbReference type="InterPro" id="IPR009057">
    <property type="entry name" value="Homeodomain-like_sf"/>
</dbReference>
<proteinExistence type="predicted"/>
<reference evidence="7" key="1">
    <citation type="journal article" date="2015" name="Proc. Natl. Acad. Sci. U.S.A.">
        <title>Genome sequence of the Asian Tiger mosquito, Aedes albopictus, reveals insights into its biology, genetics, and evolution.</title>
        <authorList>
            <person name="Chen X.G."/>
            <person name="Jiang X."/>
            <person name="Gu J."/>
            <person name="Xu M."/>
            <person name="Wu Y."/>
            <person name="Deng Y."/>
            <person name="Zhang C."/>
            <person name="Bonizzoni M."/>
            <person name="Dermauw W."/>
            <person name="Vontas J."/>
            <person name="Armbruster P."/>
            <person name="Huang X."/>
            <person name="Yang Y."/>
            <person name="Zhang H."/>
            <person name="He W."/>
            <person name="Peng H."/>
            <person name="Liu Y."/>
            <person name="Wu K."/>
            <person name="Chen J."/>
            <person name="Lirakis M."/>
            <person name="Topalis P."/>
            <person name="Van Leeuwen T."/>
            <person name="Hall A.B."/>
            <person name="Jiang X."/>
            <person name="Thorpe C."/>
            <person name="Mueller R.L."/>
            <person name="Sun C."/>
            <person name="Waterhouse R.M."/>
            <person name="Yan G."/>
            <person name="Tu Z.J."/>
            <person name="Fang X."/>
            <person name="James A.A."/>
        </authorList>
    </citation>
    <scope>NUCLEOTIDE SEQUENCE [LARGE SCALE GENOMIC DNA]</scope>
    <source>
        <strain evidence="7">Foshan</strain>
    </source>
</reference>
<accession>A0ABM1ZLS7</accession>
<dbReference type="SUPFAM" id="SSF46689">
    <property type="entry name" value="Homeodomain-like"/>
    <property type="match status" value="2"/>
</dbReference>
<dbReference type="PANTHER" id="PTHR19303">
    <property type="entry name" value="TRANSPOSON"/>
    <property type="match status" value="1"/>
</dbReference>
<dbReference type="InterPro" id="IPR050863">
    <property type="entry name" value="CenT-Element_Derived"/>
</dbReference>
<dbReference type="Pfam" id="PF04218">
    <property type="entry name" value="CENP-B_N"/>
    <property type="match status" value="1"/>
</dbReference>
<dbReference type="GeneID" id="115261647"/>
<evidence type="ECO:0000256" key="2">
    <source>
        <dbReference type="ARBA" id="ARBA00023125"/>
    </source>
</evidence>
<dbReference type="Gene3D" id="1.10.10.60">
    <property type="entry name" value="Homeodomain-like"/>
    <property type="match status" value="2"/>
</dbReference>
<dbReference type="RefSeq" id="XP_029719408.1">
    <property type="nucleotide sequence ID" value="XM_029863548.1"/>
</dbReference>
<feature type="domain" description="HTH CENPB-type" evidence="5">
    <location>
        <begin position="75"/>
        <end position="147"/>
    </location>
</feature>
<protein>
    <recommendedName>
        <fullName evidence="5">HTH CENPB-type domain-containing protein</fullName>
    </recommendedName>
</protein>
<keyword evidence="7" id="KW-1185">Reference proteome</keyword>
<dbReference type="InterPro" id="IPR036397">
    <property type="entry name" value="RNaseH_sf"/>
</dbReference>
<dbReference type="PANTHER" id="PTHR19303:SF16">
    <property type="entry name" value="JERKY PROTEIN HOMOLOG-LIKE"/>
    <property type="match status" value="1"/>
</dbReference>
<feature type="region of interest" description="Disordered" evidence="4">
    <location>
        <begin position="461"/>
        <end position="483"/>
    </location>
</feature>
<evidence type="ECO:0000313" key="6">
    <source>
        <dbReference type="EnsemblMetazoa" id="AALFPA23_019708.P29020"/>
    </source>
</evidence>
<comment type="subcellular location">
    <subcellularLocation>
        <location evidence="1">Nucleus</location>
    </subcellularLocation>
</comment>
<dbReference type="PROSITE" id="PS51253">
    <property type="entry name" value="HTH_CENPB"/>
    <property type="match status" value="1"/>
</dbReference>
<dbReference type="InterPro" id="IPR006600">
    <property type="entry name" value="HTH_CenpB_DNA-bd_dom"/>
</dbReference>